<dbReference type="EMBL" id="MU275860">
    <property type="protein sequence ID" value="KAI0050591.1"/>
    <property type="molecule type" value="Genomic_DNA"/>
</dbReference>
<name>A0ACB8S2H7_9AGAM</name>
<evidence type="ECO:0000313" key="2">
    <source>
        <dbReference type="Proteomes" id="UP000814033"/>
    </source>
</evidence>
<proteinExistence type="predicted"/>
<organism evidence="1 2">
    <name type="scientific">Auriscalpium vulgare</name>
    <dbReference type="NCBI Taxonomy" id="40419"/>
    <lineage>
        <taxon>Eukaryota</taxon>
        <taxon>Fungi</taxon>
        <taxon>Dikarya</taxon>
        <taxon>Basidiomycota</taxon>
        <taxon>Agaricomycotina</taxon>
        <taxon>Agaricomycetes</taxon>
        <taxon>Russulales</taxon>
        <taxon>Auriscalpiaceae</taxon>
        <taxon>Auriscalpium</taxon>
    </lineage>
</organism>
<gene>
    <name evidence="1" type="ORF">FA95DRAFT_1581118</name>
</gene>
<accession>A0ACB8S2H7</accession>
<evidence type="ECO:0000313" key="1">
    <source>
        <dbReference type="EMBL" id="KAI0050591.1"/>
    </source>
</evidence>
<dbReference type="Proteomes" id="UP000814033">
    <property type="component" value="Unassembled WGS sequence"/>
</dbReference>
<reference evidence="1" key="1">
    <citation type="submission" date="2021-02" db="EMBL/GenBank/DDBJ databases">
        <authorList>
            <consortium name="DOE Joint Genome Institute"/>
            <person name="Ahrendt S."/>
            <person name="Looney B.P."/>
            <person name="Miyauchi S."/>
            <person name="Morin E."/>
            <person name="Drula E."/>
            <person name="Courty P.E."/>
            <person name="Chicoki N."/>
            <person name="Fauchery L."/>
            <person name="Kohler A."/>
            <person name="Kuo A."/>
            <person name="Labutti K."/>
            <person name="Pangilinan J."/>
            <person name="Lipzen A."/>
            <person name="Riley R."/>
            <person name="Andreopoulos W."/>
            <person name="He G."/>
            <person name="Johnson J."/>
            <person name="Barry K.W."/>
            <person name="Grigoriev I.V."/>
            <person name="Nagy L."/>
            <person name="Hibbett D."/>
            <person name="Henrissat B."/>
            <person name="Matheny P.B."/>
            <person name="Labbe J."/>
            <person name="Martin F."/>
        </authorList>
    </citation>
    <scope>NUCLEOTIDE SEQUENCE</scope>
    <source>
        <strain evidence="1">FP105234-sp</strain>
    </source>
</reference>
<keyword evidence="2" id="KW-1185">Reference proteome</keyword>
<sequence>MLSKTSILVALLPLVSALQFNTPTNLTSAAEATISWTQQANDPQVITIELVNTIFHNTFAIANNIQSTAGTITLLLPVIPAGDGYTLEAIDIGNQNNVFATSGDFPALPVSTPASTSTTPFGVTVTQSSTSAASSNAASSGSAAPASSSSSGSFNNNAAQGLGPNLAGVGSMVVMVLGAIAGAAFAL</sequence>
<protein>
    <submittedName>
        <fullName evidence="1">Uncharacterized protein</fullName>
    </submittedName>
</protein>
<comment type="caution">
    <text evidence="1">The sequence shown here is derived from an EMBL/GenBank/DDBJ whole genome shotgun (WGS) entry which is preliminary data.</text>
</comment>
<reference evidence="1" key="2">
    <citation type="journal article" date="2022" name="New Phytol.">
        <title>Evolutionary transition to the ectomycorrhizal habit in the genomes of a hyperdiverse lineage of mushroom-forming fungi.</title>
        <authorList>
            <person name="Looney B."/>
            <person name="Miyauchi S."/>
            <person name="Morin E."/>
            <person name="Drula E."/>
            <person name="Courty P.E."/>
            <person name="Kohler A."/>
            <person name="Kuo A."/>
            <person name="LaButti K."/>
            <person name="Pangilinan J."/>
            <person name="Lipzen A."/>
            <person name="Riley R."/>
            <person name="Andreopoulos W."/>
            <person name="He G."/>
            <person name="Johnson J."/>
            <person name="Nolan M."/>
            <person name="Tritt A."/>
            <person name="Barry K.W."/>
            <person name="Grigoriev I.V."/>
            <person name="Nagy L.G."/>
            <person name="Hibbett D."/>
            <person name="Henrissat B."/>
            <person name="Matheny P.B."/>
            <person name="Labbe J."/>
            <person name="Martin F.M."/>
        </authorList>
    </citation>
    <scope>NUCLEOTIDE SEQUENCE</scope>
    <source>
        <strain evidence="1">FP105234-sp</strain>
    </source>
</reference>